<feature type="domain" description="Integrase catalytic" evidence="2">
    <location>
        <begin position="342"/>
        <end position="519"/>
    </location>
</feature>
<dbReference type="InterPro" id="IPR036397">
    <property type="entry name" value="RNaseH_sf"/>
</dbReference>
<dbReference type="EMBL" id="CAJNDS010002271">
    <property type="protein sequence ID" value="CAE7404390.1"/>
    <property type="molecule type" value="Genomic_DNA"/>
</dbReference>
<dbReference type="GO" id="GO:0015074">
    <property type="term" value="P:DNA integration"/>
    <property type="evidence" value="ECO:0007669"/>
    <property type="project" value="InterPro"/>
</dbReference>
<dbReference type="OrthoDB" id="430476at2759"/>
<evidence type="ECO:0000313" key="3">
    <source>
        <dbReference type="EMBL" id="CAE7404390.1"/>
    </source>
</evidence>
<dbReference type="InterPro" id="IPR012337">
    <property type="entry name" value="RNaseH-like_sf"/>
</dbReference>
<feature type="region of interest" description="Disordered" evidence="1">
    <location>
        <begin position="597"/>
        <end position="616"/>
    </location>
</feature>
<reference evidence="3" key="1">
    <citation type="submission" date="2021-02" db="EMBL/GenBank/DDBJ databases">
        <authorList>
            <person name="Dougan E. K."/>
            <person name="Rhodes N."/>
            <person name="Thang M."/>
            <person name="Chan C."/>
        </authorList>
    </citation>
    <scope>NUCLEOTIDE SEQUENCE</scope>
</reference>
<organism evidence="3 4">
    <name type="scientific">Symbiodinium natans</name>
    <dbReference type="NCBI Taxonomy" id="878477"/>
    <lineage>
        <taxon>Eukaryota</taxon>
        <taxon>Sar</taxon>
        <taxon>Alveolata</taxon>
        <taxon>Dinophyceae</taxon>
        <taxon>Suessiales</taxon>
        <taxon>Symbiodiniaceae</taxon>
        <taxon>Symbiodinium</taxon>
    </lineage>
</organism>
<dbReference type="Gene3D" id="3.30.420.10">
    <property type="entry name" value="Ribonuclease H-like superfamily/Ribonuclease H"/>
    <property type="match status" value="1"/>
</dbReference>
<dbReference type="Proteomes" id="UP000604046">
    <property type="component" value="Unassembled WGS sequence"/>
</dbReference>
<feature type="compositionally biased region" description="Acidic residues" evidence="1">
    <location>
        <begin position="2130"/>
        <end position="2146"/>
    </location>
</feature>
<dbReference type="PANTHER" id="PTHR11439:SF483">
    <property type="entry name" value="PEPTIDE SYNTHASE GLIP-LIKE, PUTATIVE (AFU_ORTHOLOGUE AFUA_3G12920)-RELATED"/>
    <property type="match status" value="1"/>
</dbReference>
<dbReference type="SUPFAM" id="SSF53098">
    <property type="entry name" value="Ribonuclease H-like"/>
    <property type="match status" value="1"/>
</dbReference>
<evidence type="ECO:0000313" key="4">
    <source>
        <dbReference type="Proteomes" id="UP000604046"/>
    </source>
</evidence>
<dbReference type="InterPro" id="IPR013103">
    <property type="entry name" value="RVT_2"/>
</dbReference>
<dbReference type="PROSITE" id="PS50994">
    <property type="entry name" value="INTEGRASE"/>
    <property type="match status" value="1"/>
</dbReference>
<comment type="caution">
    <text evidence="3">The sequence shown here is derived from an EMBL/GenBank/DDBJ whole genome shotgun (WGS) entry which is preliminary data.</text>
</comment>
<dbReference type="CDD" id="cd09272">
    <property type="entry name" value="RNase_HI_RT_Ty1"/>
    <property type="match status" value="1"/>
</dbReference>
<evidence type="ECO:0000256" key="1">
    <source>
        <dbReference type="SAM" id="MobiDB-lite"/>
    </source>
</evidence>
<dbReference type="PANTHER" id="PTHR11439">
    <property type="entry name" value="GAG-POL-RELATED RETROTRANSPOSON"/>
    <property type="match status" value="1"/>
</dbReference>
<feature type="region of interest" description="Disordered" evidence="1">
    <location>
        <begin position="2116"/>
        <end position="2153"/>
    </location>
</feature>
<evidence type="ECO:0000259" key="2">
    <source>
        <dbReference type="PROSITE" id="PS50994"/>
    </source>
</evidence>
<proteinExistence type="predicted"/>
<feature type="region of interest" description="Disordered" evidence="1">
    <location>
        <begin position="1073"/>
        <end position="1094"/>
    </location>
</feature>
<gene>
    <name evidence="3" type="primary">RE2</name>
    <name evidence="3" type="ORF">SNAT2548_LOCUS22004</name>
</gene>
<name>A0A812QU54_9DINO</name>
<dbReference type="InterPro" id="IPR001584">
    <property type="entry name" value="Integrase_cat-core"/>
</dbReference>
<dbReference type="GO" id="GO:0003676">
    <property type="term" value="F:nucleic acid binding"/>
    <property type="evidence" value="ECO:0007669"/>
    <property type="project" value="InterPro"/>
</dbReference>
<keyword evidence="4" id="KW-1185">Reference proteome</keyword>
<dbReference type="Pfam" id="PF07727">
    <property type="entry name" value="RVT_2"/>
    <property type="match status" value="1"/>
</dbReference>
<accession>A0A812QU54</accession>
<feature type="compositionally biased region" description="Basic and acidic residues" evidence="1">
    <location>
        <begin position="1079"/>
        <end position="1089"/>
    </location>
</feature>
<protein>
    <submittedName>
        <fullName evidence="3">RE2 protein</fullName>
    </submittedName>
</protein>
<sequence>MFDHLVDNRVGVVTVDIQEDLLSDDTLAMLLHLIVRGKVIAVVSGAPCRTLSGCRHRDSPGAPKPVRARYGEEFWGLQGLSEDEQAAVDGDSLLWLRSLVVYITAQYFTWRVHECDTWFGFEHPEDPAVVWGDESDDQGRSYPSIWASEVMSTLAEECALGTIGFDQGPLGHAKRKPTRMMLHGKPHVSLMQCRGEGVEKIRAAAGLSLGQSGAWAAWAPGLKAAIVDMVQGVLVDAQHVRACSGVHVAKVKDHASFTQHVLQDHMPFRNDCRHCLAGRARDRRHLRQQVPEAYTLHVDMSGPHKEGNDQLGSARYVLIGNFTVPVLGPNWEDAWEAKDAEIPEGPWEHLDLDEKVDVPQEGEEEECNTVWARIRKNLQMKQLKMENLVMAEPLASKKHAAVLEAVAKMVTRIRAAGYPVVRLHSDCGGEFMSKGLRKWCALQSIYKTTGEPDVPQTRGRIENAVGRVKGLARSLLQSQPDLPITLWPHAVRHAAERLWRISMAALGKEMPPLIPFGTKVVVRQRSWSAKGKGAWKDKVQDARVLAPALELSRGYYVETSEGEGFVTSVLFQNVQVAGQPGSAVVTECEPVNLRRRVTGKQPPPEEPPLVRSLQDVPDEESHDPLALLMKEDQAAAALAAQTPWDRDAVVEFLKQTELRKRTGSSRTALNGGAQFIFGACRHGGVIGTSGLTGDLPGFTAFVVRLIREVVPAHHFTSVALGYNTRMDVHRDLNNQKGSRNVVVPLCVPKTGGEVWVQARQGDVLRGQPQVQVAKGQPLVGQILPWTDGYVTLDPNAWRMVMPWKVGQERIVLVAYSVGAWQAATPTLKGQLEDLGFPLPSGARLVDPVGRGGVGGAETGVAMKKNFQATQSQEPGAEVVGEVCWCKGYQVDPSLCLCKGLRESPLSDSGGPLNPLEVSQDECQGERGLGDEDGSMKVVYAIEELSEEDPADFYYSVGTRGWDDSEKPQTLLVDSIVEALDRKQVMLSAILWAEEDRLAQLSADRRDQSGELEVVERTVLSLEKDVGELRTVIRSMRSHLDEDRFGRFGADVLPPFQGDRVGEGSKHRCAMMQTSADSAETDKPPQDHENSGIPDEFLTSRSVTLQEVQENLDEWIEPLRDEVNALEYVHEAVESVTERELQDLEKKGFTIERIPGRGVFVVKAGTGRKRARIVACGNYLDPSKGVSAGGVESHSPTLQKYSTFAAGLDTTAFRAQLRMAALNKWSAAGLDVKTAFLRAPLGPVLQERHLIAVKPPAILVRAGIVKAGTFWLVRKAVYGLAPAPKAWSTYRDGELRQKKWTGSQGGSFEFRPMYSDPSLWEVLCSGQVVGHLGVYVDDLLITGSRYAINEVIQAVRSLWETSEPEWIDEPGGLTFLGVQVRRTAEGDYVLNEVKYARELLSKYPQVQAGSWVPMLKEDVGEPEQHVTAEDHRRAQGIHRFSAEPERQCQEGWSMTPSVEQLMVYADASYAPLAEPSQTGAILLWAGSPISWVSSKQALTTLSTAEAELLACVEGLVLTDAIDDDGEEDGQLIWEGDSSWHTVCVNNSQNRYVVIDVWSVADHVFQTQARQEAWWLSAMVDNEVFAPASSNALLRVLPAALVARQPEGWTALSLDVADAYLTVPQAVDTIVTIWVRGEQRYYKLLRNLPGQRSGAKDWFQAFQAHLIKEMAIEPLVEAPALFFIPGSSDEGHGGGGGGLCHVDDLFAVGADPTMQRLSECVKSRYRCTISFLRQPDDEDSPLPTGTLPLWTQLTPLDEEKSGIYRKCIGVVLYVSSDYPAAQYAIKTLSSMCGSPNEGAWRCLRRLVNYMFFHENHVTCLRTEGKGIGLVVRDDTHTLEVFADADWSGNRSTRKSTSAGCIAFDGMVIHTFSRSQSCVSLSSGESEYIACVSATCDGILLRSALQHIMRVDVSMHLFTDSSAARGIMGRQGCGRLRHISGARVRTLSHILGIRDSHDGFSLVGTTEFEELQRREQAKKFLRAVRSTGRGNAEALHLLALLVQVVGNKAADDEDRAQFVPDSPASAGEDAYPWTSFVFVVTLTVCIAFMLGRASANMNFASLLEWPLVRWVRSWFRLEATEAEQPLLAEAPALAENLDTTSESSRESLGLQHYSPRTRAEILGRSPPATPSDSELESEQPDSEPDDDDVYPGGHGPAYQNQAELVALYEMVGEAAAIDVLPAVPLIPANQPAENQQLPLLQDDDILRVREDAEVWIAPQNGTRFHLLGDCDGLRRARYVRRLPYGQLQLEFPGEYDLCRLCQLWARELARRQDIARLTAMFHILHVGGQQMPNPVHQNLPEPEPHDDT</sequence>